<evidence type="ECO:0000313" key="3">
    <source>
        <dbReference type="Proteomes" id="UP001322664"/>
    </source>
</evidence>
<reference evidence="2 3" key="1">
    <citation type="submission" date="2023-09" db="EMBL/GenBank/DDBJ databases">
        <authorList>
            <person name="Page C.A."/>
            <person name="Perez-Diaz I.M."/>
        </authorList>
    </citation>
    <scope>NUCLEOTIDE SEQUENCE [LARGE SCALE GENOMIC DNA]</scope>
    <source>
        <strain evidence="2 3">Ll15</strain>
    </source>
</reference>
<feature type="transmembrane region" description="Helical" evidence="1">
    <location>
        <begin position="384"/>
        <end position="408"/>
    </location>
</feature>
<dbReference type="Gene3D" id="3.30.70.1430">
    <property type="entry name" value="Multidrug efflux transporter AcrB pore domain"/>
    <property type="match status" value="2"/>
</dbReference>
<protein>
    <submittedName>
        <fullName evidence="2">Efflux RND transporter permease subunit</fullName>
    </submittedName>
</protein>
<dbReference type="Proteomes" id="UP001322664">
    <property type="component" value="Chromosome"/>
</dbReference>
<feature type="transmembrane region" description="Helical" evidence="1">
    <location>
        <begin position="332"/>
        <end position="351"/>
    </location>
</feature>
<organism evidence="2 3">
    <name type="scientific">Lysinibacillus louembei</name>
    <dbReference type="NCBI Taxonomy" id="1470088"/>
    <lineage>
        <taxon>Bacteria</taxon>
        <taxon>Bacillati</taxon>
        <taxon>Bacillota</taxon>
        <taxon>Bacilli</taxon>
        <taxon>Bacillales</taxon>
        <taxon>Bacillaceae</taxon>
        <taxon>Lysinibacillus</taxon>
    </lineage>
</organism>
<accession>A0ABZ0RYD4</accession>
<sequence length="1022" mass="111576">MKVTEFFVRRPVFTIVTMALVLILGAVSLFKIPVTLIPNLNPPIGVVVTSYPGASPLEVNEKVTKPLESSLATLPGIKRLQSTAQEGANLTIVEFSWTTDMNVMQTEIMQRLDMVSLPEGVGKPSFMKFDPSQFPIIQLGLQAESANVDIRQLAESLEQELKRTEGVASVNVSGKIVEEIRIVLDADKLQEKGLTQTDIMQLVQANNISLPGETVSIEGQQLTTRIVSLFTSPEQIAELIISVNPLTGESLLLRDIAAVERAEQPQATITRANDYPALLISVLQQSDANTAQVSDAFQEALAKLLAQPQYVDVTAHVLFDQGDYVRLAIDNITSSLLFGGLFAMLVLFVFLRSFISPLIVGIAIPYSVIVTFVLIYFADFSLNIMTLGALALGIGMLVDNAIVVIENIERHMALGKSPKEAALNGTKEVSLAIIASTLTTVAVFLPVVFITGLIGRIFTEFALTIAFSLFASLVVALTVVPMLASYLLKPKMTNLAQRRKESKFYQAYDKMIRWGLHHRALVLITTAILFAVTGFMLYRTGTEFIPSTDEGYVSLQVQLKAGSSIDATEQVVADIEDYIQPFQEVDVVVSVIGGNQQSMSRGTSRTNEAELYIKLVPVAERNKSIFELVETMEQDLAEIVEERAEIEFSLTSSSGSTPNTLTFRVTDSNETQLQEAVFAIQQAVEEIDTVSEVTTDLDSTVEEIHIEVKQQAAKDYGMLPAQIAQTVGSMTRSLYTTQIIAEDGVVLPVMTSFGDTFNKSIEALKSMKLRTPAGLFVALEDVATIELAQRPTAIRRSDQASAVAFFVQYATKESLSGISAKVDKAIAEVQLKDTTRVIFSGDRELFDSAKNDMILAICLALVLVYIVMAAQFESFKYPFIMLFSVPLMVIGVALALFITNTLLSITAIIGILVLVGIVVNNGIVLVDYMNQQKEQGKSSAEAILIACQDRLRPILMTALTTMLGLIPLALGIGEGTELNQPMAIVVIGGLFASTVLTLFIVPIIYSLMDKETRHLKKWVAKS</sequence>
<dbReference type="EMBL" id="CP137624">
    <property type="protein sequence ID" value="WPK12296.1"/>
    <property type="molecule type" value="Genomic_DNA"/>
</dbReference>
<feature type="transmembrane region" description="Helical" evidence="1">
    <location>
        <begin position="879"/>
        <end position="899"/>
    </location>
</feature>
<dbReference type="Pfam" id="PF00873">
    <property type="entry name" value="ACR_tran"/>
    <property type="match status" value="1"/>
</dbReference>
<keyword evidence="1" id="KW-0472">Membrane</keyword>
<feature type="transmembrane region" description="Helical" evidence="1">
    <location>
        <begin position="853"/>
        <end position="872"/>
    </location>
</feature>
<dbReference type="Gene3D" id="3.30.70.1440">
    <property type="entry name" value="Multidrug efflux transporter AcrB pore domain"/>
    <property type="match status" value="1"/>
</dbReference>
<feature type="transmembrane region" description="Helical" evidence="1">
    <location>
        <begin position="982"/>
        <end position="1007"/>
    </location>
</feature>
<keyword evidence="1" id="KW-1133">Transmembrane helix</keyword>
<dbReference type="InterPro" id="IPR001036">
    <property type="entry name" value="Acrflvin-R"/>
</dbReference>
<feature type="transmembrane region" description="Helical" evidence="1">
    <location>
        <begin position="461"/>
        <end position="488"/>
    </location>
</feature>
<dbReference type="SUPFAM" id="SSF82693">
    <property type="entry name" value="Multidrug efflux transporter AcrB pore domain, PN1, PN2, PC1 and PC2 subdomains"/>
    <property type="match status" value="3"/>
</dbReference>
<dbReference type="InterPro" id="IPR027463">
    <property type="entry name" value="AcrB_DN_DC_subdom"/>
</dbReference>
<gene>
    <name evidence="2" type="ORF">R6U77_00995</name>
</gene>
<name>A0ABZ0RYD4_9BACI</name>
<dbReference type="RefSeq" id="WP_319837073.1">
    <property type="nucleotide sequence ID" value="NZ_CP137624.1"/>
</dbReference>
<feature type="transmembrane region" description="Helical" evidence="1">
    <location>
        <begin position="951"/>
        <end position="970"/>
    </location>
</feature>
<dbReference type="PANTHER" id="PTHR32063:SF0">
    <property type="entry name" value="SWARMING MOTILITY PROTEIN SWRC"/>
    <property type="match status" value="1"/>
</dbReference>
<keyword evidence="3" id="KW-1185">Reference proteome</keyword>
<feature type="transmembrane region" description="Helical" evidence="1">
    <location>
        <begin position="905"/>
        <end position="930"/>
    </location>
</feature>
<keyword evidence="1" id="KW-0812">Transmembrane</keyword>
<feature type="transmembrane region" description="Helical" evidence="1">
    <location>
        <begin position="520"/>
        <end position="538"/>
    </location>
</feature>
<evidence type="ECO:0000313" key="2">
    <source>
        <dbReference type="EMBL" id="WPK12296.1"/>
    </source>
</evidence>
<feature type="transmembrane region" description="Helical" evidence="1">
    <location>
        <begin position="429"/>
        <end position="455"/>
    </location>
</feature>
<proteinExistence type="predicted"/>
<feature type="transmembrane region" description="Helical" evidence="1">
    <location>
        <begin position="12"/>
        <end position="30"/>
    </location>
</feature>
<dbReference type="PANTHER" id="PTHR32063">
    <property type="match status" value="1"/>
</dbReference>
<dbReference type="Gene3D" id="3.30.2090.10">
    <property type="entry name" value="Multidrug efflux transporter AcrB TolC docking domain, DN and DC subdomains"/>
    <property type="match status" value="2"/>
</dbReference>
<dbReference type="SUPFAM" id="SSF82714">
    <property type="entry name" value="Multidrug efflux transporter AcrB TolC docking domain, DN and DC subdomains"/>
    <property type="match status" value="2"/>
</dbReference>
<dbReference type="SUPFAM" id="SSF82866">
    <property type="entry name" value="Multidrug efflux transporter AcrB transmembrane domain"/>
    <property type="match status" value="2"/>
</dbReference>
<dbReference type="PRINTS" id="PR00702">
    <property type="entry name" value="ACRIFLAVINRP"/>
</dbReference>
<dbReference type="Gene3D" id="1.20.1640.10">
    <property type="entry name" value="Multidrug efflux transporter AcrB transmembrane domain"/>
    <property type="match status" value="2"/>
</dbReference>
<evidence type="ECO:0000256" key="1">
    <source>
        <dbReference type="SAM" id="Phobius"/>
    </source>
</evidence>
<dbReference type="Gene3D" id="3.30.70.1320">
    <property type="entry name" value="Multidrug efflux transporter AcrB pore domain like"/>
    <property type="match status" value="1"/>
</dbReference>
<feature type="transmembrane region" description="Helical" evidence="1">
    <location>
        <begin position="358"/>
        <end position="378"/>
    </location>
</feature>